<accession>A0A2S9GTF5</accession>
<protein>
    <submittedName>
        <fullName evidence="1">Uncharacterized protein</fullName>
    </submittedName>
</protein>
<dbReference type="EMBL" id="PUGF01000031">
    <property type="protein sequence ID" value="PRC90993.1"/>
    <property type="molecule type" value="Genomic_DNA"/>
</dbReference>
<name>A0A2S9GTF5_9BURK</name>
<sequence length="98" mass="11028">METTLHPGHKAPDFDTKITDFINTYDHYPWPSPPRYIGIAMIVDGSYVAYRTVEAMGMPEALDMLGFLHSIGMRDMIDSIPKKGKFDGIFGFPMDLAN</sequence>
<dbReference type="AlphaFoldDB" id="A0A2S9GTF5"/>
<dbReference type="Proteomes" id="UP000237839">
    <property type="component" value="Unassembled WGS sequence"/>
</dbReference>
<evidence type="ECO:0000313" key="2">
    <source>
        <dbReference type="Proteomes" id="UP000237839"/>
    </source>
</evidence>
<organism evidence="1 2">
    <name type="scientific">Solimicrobium silvestre</name>
    <dbReference type="NCBI Taxonomy" id="2099400"/>
    <lineage>
        <taxon>Bacteria</taxon>
        <taxon>Pseudomonadati</taxon>
        <taxon>Pseudomonadota</taxon>
        <taxon>Betaproteobacteria</taxon>
        <taxon>Burkholderiales</taxon>
        <taxon>Oxalobacteraceae</taxon>
        <taxon>Solimicrobium</taxon>
    </lineage>
</organism>
<proteinExistence type="predicted"/>
<keyword evidence="2" id="KW-1185">Reference proteome</keyword>
<evidence type="ECO:0000313" key="1">
    <source>
        <dbReference type="EMBL" id="PRC90993.1"/>
    </source>
</evidence>
<reference evidence="1 2" key="1">
    <citation type="submission" date="2018-02" db="EMBL/GenBank/DDBJ databases">
        <title>Solimicrobium silvestre gen. nov., sp. nov., isolated from alpine forest soil.</title>
        <authorList>
            <person name="Margesin R."/>
            <person name="Albuquerque L."/>
            <person name="Zhang D.-C."/>
            <person name="Froufe H.J.C."/>
            <person name="Severino R."/>
            <person name="Roxo I."/>
            <person name="Egas C."/>
            <person name="Da Costa M.S."/>
        </authorList>
    </citation>
    <scope>NUCLEOTIDE SEQUENCE [LARGE SCALE GENOMIC DNA]</scope>
    <source>
        <strain evidence="1 2">S20-91</strain>
    </source>
</reference>
<comment type="caution">
    <text evidence="1">The sequence shown here is derived from an EMBL/GenBank/DDBJ whole genome shotgun (WGS) entry which is preliminary data.</text>
</comment>
<gene>
    <name evidence="1" type="ORF">S2091_4289</name>
</gene>